<evidence type="ECO:0000256" key="2">
    <source>
        <dbReference type="ARBA" id="ARBA00022723"/>
    </source>
</evidence>
<dbReference type="InterPro" id="IPR002637">
    <property type="entry name" value="RdgB/HAM1"/>
</dbReference>
<evidence type="ECO:0000256" key="7">
    <source>
        <dbReference type="HAMAP-Rule" id="MF_01405"/>
    </source>
</evidence>
<feature type="binding site" evidence="7">
    <location>
        <position position="171"/>
    </location>
    <ligand>
        <name>substrate</name>
    </ligand>
</feature>
<dbReference type="HAMAP" id="MF_01405">
    <property type="entry name" value="Non_canon_purine_NTPase"/>
    <property type="match status" value="1"/>
</dbReference>
<keyword evidence="2 7" id="KW-0479">Metal-binding</keyword>
<evidence type="ECO:0000256" key="3">
    <source>
        <dbReference type="ARBA" id="ARBA00022741"/>
    </source>
</evidence>
<gene>
    <name evidence="9" type="ORF">O0931_19275</name>
</gene>
<organism evidence="9 10">
    <name type="scientific">Pedobacter rhodius</name>
    <dbReference type="NCBI Taxonomy" id="3004098"/>
    <lineage>
        <taxon>Bacteria</taxon>
        <taxon>Pseudomonadati</taxon>
        <taxon>Bacteroidota</taxon>
        <taxon>Sphingobacteriia</taxon>
        <taxon>Sphingobacteriales</taxon>
        <taxon>Sphingobacteriaceae</taxon>
        <taxon>Pedobacter</taxon>
    </lineage>
</organism>
<dbReference type="EC" id="3.6.1.66" evidence="7"/>
<feature type="binding site" evidence="7">
    <location>
        <position position="70"/>
    </location>
    <ligand>
        <name>substrate</name>
    </ligand>
</feature>
<dbReference type="CDD" id="cd00515">
    <property type="entry name" value="HAM1"/>
    <property type="match status" value="1"/>
</dbReference>
<dbReference type="PANTHER" id="PTHR11067:SF9">
    <property type="entry name" value="INOSINE TRIPHOSPHATE PYROPHOSPHATASE"/>
    <property type="match status" value="1"/>
</dbReference>
<keyword evidence="3 7" id="KW-0547">Nucleotide-binding</keyword>
<dbReference type="EMBL" id="JAPWGL010000006">
    <property type="protein sequence ID" value="MCZ4225464.1"/>
    <property type="molecule type" value="Genomic_DNA"/>
</dbReference>
<comment type="catalytic activity">
    <reaction evidence="7">
        <text>dITP + H2O = dIMP + diphosphate + H(+)</text>
        <dbReference type="Rhea" id="RHEA:28342"/>
        <dbReference type="ChEBI" id="CHEBI:15377"/>
        <dbReference type="ChEBI" id="CHEBI:15378"/>
        <dbReference type="ChEBI" id="CHEBI:33019"/>
        <dbReference type="ChEBI" id="CHEBI:61194"/>
        <dbReference type="ChEBI" id="CHEBI:61382"/>
        <dbReference type="EC" id="3.6.1.66"/>
    </reaction>
</comment>
<dbReference type="Gene3D" id="3.90.950.10">
    <property type="match status" value="1"/>
</dbReference>
<keyword evidence="4 7" id="KW-0378">Hydrolase</keyword>
<feature type="binding site" evidence="7">
    <location>
        <begin position="148"/>
        <end position="151"/>
    </location>
    <ligand>
        <name>substrate</name>
    </ligand>
</feature>
<feature type="binding site" evidence="7">
    <location>
        <begin position="176"/>
        <end position="177"/>
    </location>
    <ligand>
        <name>substrate</name>
    </ligand>
</feature>
<dbReference type="PANTHER" id="PTHR11067">
    <property type="entry name" value="INOSINE TRIPHOSPHATE PYROPHOSPHATASE/HAM1 PROTEIN"/>
    <property type="match status" value="1"/>
</dbReference>
<dbReference type="InterPro" id="IPR029001">
    <property type="entry name" value="ITPase-like_fam"/>
</dbReference>
<evidence type="ECO:0000256" key="1">
    <source>
        <dbReference type="ARBA" id="ARBA00008023"/>
    </source>
</evidence>
<feature type="active site" description="Proton acceptor" evidence="7">
    <location>
        <position position="69"/>
    </location>
</feature>
<comment type="caution">
    <text evidence="7">Lacks conserved residue(s) required for the propagation of feature annotation.</text>
</comment>
<sequence>MKKLVFATNNQHKTEEIRLALNGQYEVLNLEDIGCFTDIPETADTFEGNATLKSSYVAEHYHLDCFADDSGLEIEALNNEPGVYSARYSGSRDSLENINLVLAKLEGISNRKARFKTVISLMQNGKNHLFEGVINGTIRTELSGAKGFGYDPIFQPDGYTITFAEMDMVEKNKISHRALALQKMMVFLK</sequence>
<comment type="subunit">
    <text evidence="7">Homodimer.</text>
</comment>
<dbReference type="SUPFAM" id="SSF52972">
    <property type="entry name" value="ITPase-like"/>
    <property type="match status" value="1"/>
</dbReference>
<dbReference type="InterPro" id="IPR020922">
    <property type="entry name" value="dITP/XTP_pyrophosphatase"/>
</dbReference>
<comment type="function">
    <text evidence="7">Pyrophosphatase that catalyzes the hydrolysis of nucleoside triphosphates to their monophosphate derivatives, with a high preference for the non-canonical purine nucleotides XTP (xanthosine triphosphate), dITP (deoxyinosine triphosphate) and ITP. Seems to function as a house-cleaning enzyme that removes non-canonical purine nucleotides from the nucleotide pool, thus preventing their incorporation into DNA/RNA and avoiding chromosomal lesions.</text>
</comment>
<feature type="binding site" evidence="7">
    <location>
        <position position="69"/>
    </location>
    <ligand>
        <name>Mg(2+)</name>
        <dbReference type="ChEBI" id="CHEBI:18420"/>
    </ligand>
</feature>
<feature type="binding site" evidence="7">
    <location>
        <begin position="8"/>
        <end position="13"/>
    </location>
    <ligand>
        <name>substrate</name>
    </ligand>
</feature>
<name>A0ABT4L2S8_9SPHI</name>
<dbReference type="NCBIfam" id="TIGR00042">
    <property type="entry name" value="RdgB/HAM1 family non-canonical purine NTP pyrophosphatase"/>
    <property type="match status" value="1"/>
</dbReference>
<dbReference type="Proteomes" id="UP001144341">
    <property type="component" value="Unassembled WGS sequence"/>
</dbReference>
<evidence type="ECO:0000313" key="9">
    <source>
        <dbReference type="EMBL" id="MCZ4225464.1"/>
    </source>
</evidence>
<dbReference type="RefSeq" id="WP_269417117.1">
    <property type="nucleotide sequence ID" value="NZ_JAPWGL010000006.1"/>
</dbReference>
<keyword evidence="6 7" id="KW-0546">Nucleotide metabolism</keyword>
<comment type="catalytic activity">
    <reaction evidence="7">
        <text>XTP + H2O = XMP + diphosphate + H(+)</text>
        <dbReference type="Rhea" id="RHEA:28610"/>
        <dbReference type="ChEBI" id="CHEBI:15377"/>
        <dbReference type="ChEBI" id="CHEBI:15378"/>
        <dbReference type="ChEBI" id="CHEBI:33019"/>
        <dbReference type="ChEBI" id="CHEBI:57464"/>
        <dbReference type="ChEBI" id="CHEBI:61314"/>
        <dbReference type="EC" id="3.6.1.66"/>
    </reaction>
</comment>
<evidence type="ECO:0000256" key="5">
    <source>
        <dbReference type="ARBA" id="ARBA00022842"/>
    </source>
</evidence>
<dbReference type="NCBIfam" id="NF011398">
    <property type="entry name" value="PRK14823.1"/>
    <property type="match status" value="1"/>
</dbReference>
<comment type="similarity">
    <text evidence="1 7 8">Belongs to the HAM1 NTPase family.</text>
</comment>
<keyword evidence="10" id="KW-1185">Reference proteome</keyword>
<evidence type="ECO:0000256" key="4">
    <source>
        <dbReference type="ARBA" id="ARBA00022801"/>
    </source>
</evidence>
<dbReference type="Pfam" id="PF01725">
    <property type="entry name" value="Ham1p_like"/>
    <property type="match status" value="1"/>
</dbReference>
<proteinExistence type="inferred from homology"/>
<comment type="cofactor">
    <cofactor evidence="7">
        <name>Mg(2+)</name>
        <dbReference type="ChEBI" id="CHEBI:18420"/>
    </cofactor>
    <text evidence="7">Binds 1 Mg(2+) ion per subunit.</text>
</comment>
<reference evidence="9" key="1">
    <citation type="submission" date="2022-12" db="EMBL/GenBank/DDBJ databases">
        <title>Genome sequence of SJ11.</title>
        <authorList>
            <person name="Woo H."/>
        </authorList>
    </citation>
    <scope>NUCLEOTIDE SEQUENCE</scope>
    <source>
        <strain evidence="9">SJ11</strain>
    </source>
</reference>
<evidence type="ECO:0000313" key="10">
    <source>
        <dbReference type="Proteomes" id="UP001144341"/>
    </source>
</evidence>
<comment type="caution">
    <text evidence="9">The sequence shown here is derived from an EMBL/GenBank/DDBJ whole genome shotgun (WGS) entry which is preliminary data.</text>
</comment>
<accession>A0ABT4L2S8</accession>
<evidence type="ECO:0000256" key="8">
    <source>
        <dbReference type="RuleBase" id="RU003781"/>
    </source>
</evidence>
<protein>
    <recommendedName>
        <fullName evidence="7">dITP/XTP pyrophosphatase</fullName>
        <ecNumber evidence="7">3.6.1.66</ecNumber>
    </recommendedName>
    <alternativeName>
        <fullName evidence="7">Non-canonical purine NTP pyrophosphatase</fullName>
    </alternativeName>
    <alternativeName>
        <fullName evidence="7">Non-standard purine NTP pyrophosphatase</fullName>
    </alternativeName>
    <alternativeName>
        <fullName evidence="7">Nucleoside-triphosphate diphosphatase</fullName>
    </alternativeName>
    <alternativeName>
        <fullName evidence="7">Nucleoside-triphosphate pyrophosphatase</fullName>
        <shortName evidence="7">NTPase</shortName>
    </alternativeName>
</protein>
<evidence type="ECO:0000256" key="6">
    <source>
        <dbReference type="ARBA" id="ARBA00023080"/>
    </source>
</evidence>
<keyword evidence="5 7" id="KW-0460">Magnesium</keyword>
<comment type="catalytic activity">
    <reaction evidence="7">
        <text>ITP + H2O = IMP + diphosphate + H(+)</text>
        <dbReference type="Rhea" id="RHEA:29399"/>
        <dbReference type="ChEBI" id="CHEBI:15377"/>
        <dbReference type="ChEBI" id="CHEBI:15378"/>
        <dbReference type="ChEBI" id="CHEBI:33019"/>
        <dbReference type="ChEBI" id="CHEBI:58053"/>
        <dbReference type="ChEBI" id="CHEBI:61402"/>
        <dbReference type="EC" id="3.6.1.66"/>
    </reaction>
</comment>